<keyword evidence="1 2" id="KW-0694">RNA-binding</keyword>
<feature type="compositionally biased region" description="Low complexity" evidence="3">
    <location>
        <begin position="1071"/>
        <end position="1088"/>
    </location>
</feature>
<protein>
    <recommendedName>
        <fullName evidence="4">RRM domain-containing protein</fullName>
    </recommendedName>
</protein>
<organism evidence="5 6">
    <name type="scientific">Candida albicans P78048</name>
    <dbReference type="NCBI Taxonomy" id="1094989"/>
    <lineage>
        <taxon>Eukaryota</taxon>
        <taxon>Fungi</taxon>
        <taxon>Dikarya</taxon>
        <taxon>Ascomycota</taxon>
        <taxon>Saccharomycotina</taxon>
        <taxon>Pichiomycetes</taxon>
        <taxon>Debaryomycetaceae</taxon>
        <taxon>Candida/Lodderomyces clade</taxon>
        <taxon>Candida</taxon>
    </lineage>
</organism>
<feature type="region of interest" description="Disordered" evidence="3">
    <location>
        <begin position="808"/>
        <end position="927"/>
    </location>
</feature>
<feature type="domain" description="RRM" evidence="4">
    <location>
        <begin position="644"/>
        <end position="736"/>
    </location>
</feature>
<dbReference type="PROSITE" id="PS50102">
    <property type="entry name" value="RRM"/>
    <property type="match status" value="2"/>
</dbReference>
<feature type="compositionally biased region" description="Polar residues" evidence="3">
    <location>
        <begin position="22"/>
        <end position="32"/>
    </location>
</feature>
<accession>A0AB34PUB8</accession>
<dbReference type="SUPFAM" id="SSF54928">
    <property type="entry name" value="RNA-binding domain, RBD"/>
    <property type="match status" value="3"/>
</dbReference>
<evidence type="ECO:0000256" key="2">
    <source>
        <dbReference type="PROSITE-ProRule" id="PRU00176"/>
    </source>
</evidence>
<dbReference type="InterPro" id="IPR035979">
    <property type="entry name" value="RBD_domain_sf"/>
</dbReference>
<dbReference type="InterPro" id="IPR012677">
    <property type="entry name" value="Nucleotide-bd_a/b_plait_sf"/>
</dbReference>
<dbReference type="GO" id="GO:0003729">
    <property type="term" value="F:mRNA binding"/>
    <property type="evidence" value="ECO:0007669"/>
    <property type="project" value="TreeGrafter"/>
</dbReference>
<feature type="region of interest" description="Disordered" evidence="3">
    <location>
        <begin position="447"/>
        <end position="479"/>
    </location>
</feature>
<feature type="compositionally biased region" description="Low complexity" evidence="3">
    <location>
        <begin position="75"/>
        <end position="89"/>
    </location>
</feature>
<dbReference type="InterPro" id="IPR000504">
    <property type="entry name" value="RRM_dom"/>
</dbReference>
<feature type="region of interest" description="Disordered" evidence="3">
    <location>
        <begin position="351"/>
        <end position="370"/>
    </location>
</feature>
<reference evidence="5 6" key="1">
    <citation type="submission" date="2013-12" db="EMBL/GenBank/DDBJ databases">
        <title>The Genome Sequence of Candida albicans P78048.</title>
        <authorList>
            <consortium name="The Broad Institute Genome Sequencing Platform"/>
            <consortium name="The Broad Institute Genome Sequencing Center for Infectious Disease"/>
            <person name="Cuomo C."/>
            <person name="Bennett R."/>
            <person name="Hirakawa M."/>
            <person name="Noverr M."/>
            <person name="Mitchell A."/>
            <person name="Young S.K."/>
            <person name="Zeng Q."/>
            <person name="Gargeya S."/>
            <person name="Fitzgerald M."/>
            <person name="Abouelleil A."/>
            <person name="Alvarado L."/>
            <person name="Berlin A.M."/>
            <person name="Chapman S.B."/>
            <person name="Dewar J."/>
            <person name="Goldberg J."/>
            <person name="Griggs A."/>
            <person name="Gujja S."/>
            <person name="Hansen M."/>
            <person name="Howarth C."/>
            <person name="Imamovic A."/>
            <person name="Larimer J."/>
            <person name="McCowan C."/>
            <person name="Murphy C."/>
            <person name="Pearson M."/>
            <person name="Priest M."/>
            <person name="Roberts A."/>
            <person name="Saif S."/>
            <person name="Shea T."/>
            <person name="Sykes S."/>
            <person name="Wortman J."/>
            <person name="Nusbaum C."/>
            <person name="Birren B."/>
        </authorList>
    </citation>
    <scope>NUCLEOTIDE SEQUENCE [LARGE SCALE GENOMIC DNA]</scope>
    <source>
        <strain evidence="5 6">P78048</strain>
    </source>
</reference>
<feature type="compositionally biased region" description="Polar residues" evidence="3">
    <location>
        <begin position="904"/>
        <end position="913"/>
    </location>
</feature>
<comment type="caution">
    <text evidence="5">The sequence shown here is derived from an EMBL/GenBank/DDBJ whole genome shotgun (WGS) entry which is preliminary data.</text>
</comment>
<feature type="compositionally biased region" description="Polar residues" evidence="3">
    <location>
        <begin position="1059"/>
        <end position="1069"/>
    </location>
</feature>
<feature type="compositionally biased region" description="Polar residues" evidence="3">
    <location>
        <begin position="361"/>
        <end position="370"/>
    </location>
</feature>
<feature type="compositionally biased region" description="Acidic residues" evidence="3">
    <location>
        <begin position="875"/>
        <end position="895"/>
    </location>
</feature>
<evidence type="ECO:0000313" key="5">
    <source>
        <dbReference type="EMBL" id="KGR13620.1"/>
    </source>
</evidence>
<evidence type="ECO:0000313" key="6">
    <source>
        <dbReference type="Proteomes" id="UP000030161"/>
    </source>
</evidence>
<feature type="compositionally biased region" description="Basic and acidic residues" evidence="3">
    <location>
        <begin position="848"/>
        <end position="874"/>
    </location>
</feature>
<dbReference type="FunFam" id="3.30.70.330:FF:001712">
    <property type="match status" value="1"/>
</dbReference>
<dbReference type="AlphaFoldDB" id="A0AB34PUB8"/>
<name>A0AB34PUB8_CANAX</name>
<evidence type="ECO:0000259" key="4">
    <source>
        <dbReference type="PROSITE" id="PS50102"/>
    </source>
</evidence>
<feature type="region of interest" description="Disordered" evidence="3">
    <location>
        <begin position="742"/>
        <end position="787"/>
    </location>
</feature>
<feature type="domain" description="RRM" evidence="4">
    <location>
        <begin position="534"/>
        <end position="609"/>
    </location>
</feature>
<dbReference type="GO" id="GO:0010494">
    <property type="term" value="C:cytoplasmic stress granule"/>
    <property type="evidence" value="ECO:0007669"/>
    <property type="project" value="TreeGrafter"/>
</dbReference>
<sequence length="1088" mass="122203">MYQQPMHFNMRRSMDIPPPLHLSNQSDNEIPSQYTPITPFDISYGQSMIPSNLLMNSPYFTPPPTASQYFPPQYSRNSSRTGSQSSSPRGTHSKLRLNGNKGINNNHQHDNTRKMHYISSMGNGNPKSAVSMNQMADQPSCSRTVIFKNISENVSMHEFLDAIDFGPIEYCKIFSKPTPRLTKEKYPESPDSMQICYVSFSNYKIALAFSSKYTQDTNLMEGLKEKLKNSTYLKIQLNDTQGKHKSTSYSNQDYLKLKTLNYILEFNATRCLTISFSAAHEIPENVETDSAHESIKSSILNHCEKFGQVEDFVFDIKSSKDICGKVVVHFCSIDSAIKAYENLSKRINQNSRYDRKENSHSDTTNASSTKSFNSLNDIRFSGVEFGKDRCDKNAVYSERPVLYSSSSKNHIQCIPEDEETGTEDQSKDVSNLKEFITSPEIERVPGTLNIADPISPNSSDVDGGSPMKSPIVNGESGLESPSLSNADYSVASFSPRFHSSFPQPPYLPGNSMMTNSNVSLVSLPGPDPQAFGNRSIYLGNLHPSTTIEEIANNVRAGGLVESINYRPEKRVCFITFIDPNIAYKFFMSHQVLHQLVIHGYEVTVGWANQPSGPLPRDIGVAVSSGATRNVYIGIKTANSSALDSSEKVTKIPLPSEKELREDFGKFGPLEQINFIHNRESGFMNFLRIADAIKVVSIFEHGVAISMKRLKRVFKSEEEAEKFYNRYKTYKVSFAKDRCGNPPKFSFKKRSTDHPNMYQQYDHHSTSSLRHSRGNQESHSSDKNSTNEYNKEVIAQEAAMVFGIVSKTNADSQGNTSTELSDVPETKEEDGEVHEYAAPKSTNTQNGENTDKGNKSEDIKEQKTERNGDHNKDREEENNDEEEDDEDEDDDDDYDDVSIIIGSDDTASFNNSFNKETKGEHKSSRSRPRYQKIYHNSYSEPTFRRSSSNLSINGSMNYSQGPYMQPQPVYFLPHLSRNNSSSSFMSSNMYGPPGNAPPPHPYFVSPPQFIPQPQVCYPPMMQVPSGQANNPYSSSGSQVMAQYLAKSQQDNMMYGMIPNNGDTFDNSFDDNGSYASRRSAGSFRRGYKK</sequence>
<evidence type="ECO:0000256" key="3">
    <source>
        <dbReference type="SAM" id="MobiDB-lite"/>
    </source>
</evidence>
<feature type="region of interest" description="Disordered" evidence="3">
    <location>
        <begin position="1057"/>
        <end position="1088"/>
    </location>
</feature>
<dbReference type="Gene3D" id="3.30.70.330">
    <property type="match status" value="3"/>
</dbReference>
<evidence type="ECO:0000256" key="1">
    <source>
        <dbReference type="ARBA" id="ARBA00022884"/>
    </source>
</evidence>
<dbReference type="Proteomes" id="UP000030161">
    <property type="component" value="Unassembled WGS sequence"/>
</dbReference>
<dbReference type="InterPro" id="IPR018835">
    <property type="entry name" value="RNA-binding_domain_put"/>
</dbReference>
<dbReference type="EMBL" id="AJIX01000013">
    <property type="protein sequence ID" value="KGR13620.1"/>
    <property type="molecule type" value="Genomic_DNA"/>
</dbReference>
<dbReference type="InterPro" id="IPR039171">
    <property type="entry name" value="Cwc2/Slt11"/>
</dbReference>
<dbReference type="Pfam" id="PF10378">
    <property type="entry name" value="RRM"/>
    <property type="match status" value="1"/>
</dbReference>
<feature type="region of interest" description="Disordered" evidence="3">
    <location>
        <begin position="1"/>
        <end position="32"/>
    </location>
</feature>
<dbReference type="PANTHER" id="PTHR14089">
    <property type="entry name" value="PRE-MRNA-SPLICING FACTOR RBM22"/>
    <property type="match status" value="1"/>
</dbReference>
<feature type="region of interest" description="Disordered" evidence="3">
    <location>
        <begin position="65"/>
        <end position="111"/>
    </location>
</feature>
<feature type="compositionally biased region" description="Polar residues" evidence="3">
    <location>
        <begin position="808"/>
        <end position="819"/>
    </location>
</feature>
<dbReference type="SMART" id="SM00360">
    <property type="entry name" value="RRM"/>
    <property type="match status" value="3"/>
</dbReference>
<proteinExistence type="predicted"/>
<dbReference type="PANTHER" id="PTHR14089:SF8">
    <property type="entry name" value="RNA-BINDING PROTEIN MRN1"/>
    <property type="match status" value="1"/>
</dbReference>
<gene>
    <name evidence="5" type="ORF">MG3_02049</name>
</gene>